<dbReference type="Proteomes" id="UP001415857">
    <property type="component" value="Unassembled WGS sequence"/>
</dbReference>
<organism evidence="1 2">
    <name type="scientific">Liquidambar formosana</name>
    <name type="common">Formosan gum</name>
    <dbReference type="NCBI Taxonomy" id="63359"/>
    <lineage>
        <taxon>Eukaryota</taxon>
        <taxon>Viridiplantae</taxon>
        <taxon>Streptophyta</taxon>
        <taxon>Embryophyta</taxon>
        <taxon>Tracheophyta</taxon>
        <taxon>Spermatophyta</taxon>
        <taxon>Magnoliopsida</taxon>
        <taxon>eudicotyledons</taxon>
        <taxon>Gunneridae</taxon>
        <taxon>Pentapetalae</taxon>
        <taxon>Saxifragales</taxon>
        <taxon>Altingiaceae</taxon>
        <taxon>Liquidambar</taxon>
    </lineage>
</organism>
<evidence type="ECO:0000313" key="2">
    <source>
        <dbReference type="Proteomes" id="UP001415857"/>
    </source>
</evidence>
<name>A0AAP0R6T2_LIQFO</name>
<evidence type="ECO:0000313" key="1">
    <source>
        <dbReference type="EMBL" id="KAK9270344.1"/>
    </source>
</evidence>
<gene>
    <name evidence="1" type="ORF">L1049_025923</name>
</gene>
<dbReference type="AlphaFoldDB" id="A0AAP0R6T2"/>
<keyword evidence="2" id="KW-1185">Reference proteome</keyword>
<sequence length="119" mass="12776">MDCGVMKLNDKRLDVDDCSLYPGEFIPADRTGDGSPTAAAAAYTIPELGDFAVDRQVSLALGLRHCEGDVLTISGGTHNRRDDGAASSVAPDAMDYHCIDPGNQRHRFSNSNPLHDFVV</sequence>
<reference evidence="1 2" key="1">
    <citation type="journal article" date="2024" name="Plant J.">
        <title>Genome sequences and population genomics reveal climatic adaptation and genomic divergence between two closely related sweetgum species.</title>
        <authorList>
            <person name="Xu W.Q."/>
            <person name="Ren C.Q."/>
            <person name="Zhang X.Y."/>
            <person name="Comes H.P."/>
            <person name="Liu X.H."/>
            <person name="Li Y.G."/>
            <person name="Kettle C.J."/>
            <person name="Jalonen R."/>
            <person name="Gaisberger H."/>
            <person name="Ma Y.Z."/>
            <person name="Qiu Y.X."/>
        </authorList>
    </citation>
    <scope>NUCLEOTIDE SEQUENCE [LARGE SCALE GENOMIC DNA]</scope>
    <source>
        <strain evidence="1">Hangzhou</strain>
    </source>
</reference>
<comment type="caution">
    <text evidence="1">The sequence shown here is derived from an EMBL/GenBank/DDBJ whole genome shotgun (WGS) entry which is preliminary data.</text>
</comment>
<protein>
    <submittedName>
        <fullName evidence="1">Uncharacterized protein</fullName>
    </submittedName>
</protein>
<dbReference type="EMBL" id="JBBPBK010000014">
    <property type="protein sequence ID" value="KAK9270344.1"/>
    <property type="molecule type" value="Genomic_DNA"/>
</dbReference>
<accession>A0AAP0R6T2</accession>
<proteinExistence type="predicted"/>